<dbReference type="EC" id="3.4.24.-" evidence="2"/>
<accession>A0ABW3JTV6</accession>
<gene>
    <name evidence="2" type="ORF">ACFQ1U_07220</name>
</gene>
<name>A0ABW3JTV6_9FLAO</name>
<comment type="caution">
    <text evidence="2">The sequence shown here is derived from an EMBL/GenBank/DDBJ whole genome shotgun (WGS) entry which is preliminary data.</text>
</comment>
<reference evidence="3" key="1">
    <citation type="journal article" date="2019" name="Int. J. Syst. Evol. Microbiol.">
        <title>The Global Catalogue of Microorganisms (GCM) 10K type strain sequencing project: providing services to taxonomists for standard genome sequencing and annotation.</title>
        <authorList>
            <consortium name="The Broad Institute Genomics Platform"/>
            <consortium name="The Broad Institute Genome Sequencing Center for Infectious Disease"/>
            <person name="Wu L."/>
            <person name="Ma J."/>
        </authorList>
    </citation>
    <scope>NUCLEOTIDE SEQUENCE [LARGE SCALE GENOMIC DNA]</scope>
    <source>
        <strain evidence="3">CCUG 60527</strain>
    </source>
</reference>
<evidence type="ECO:0000313" key="2">
    <source>
        <dbReference type="EMBL" id="MFD0992991.1"/>
    </source>
</evidence>
<sequence>MVLKFWIYHTTNRKIQWENISFSILHLIKFKEEKFRFCNDYKSKTFRNKGWLNYSSLGSVFSDPYNNETYKISFDGIFLEIDNNIIDVELAKNISKGKKVKKGDIIGYTGSTGNALQPKDNNHLHFGIRNQDRARISPYEMFKEYVNLDASGVETNKKQDGKTPSNQW</sequence>
<protein>
    <submittedName>
        <fullName evidence="2">M23 family metallopeptidase</fullName>
        <ecNumber evidence="2">3.4.24.-</ecNumber>
    </submittedName>
</protein>
<proteinExistence type="predicted"/>
<dbReference type="Gene3D" id="2.70.70.10">
    <property type="entry name" value="Glucose Permease (Domain IIA)"/>
    <property type="match status" value="1"/>
</dbReference>
<dbReference type="Proteomes" id="UP001597062">
    <property type="component" value="Unassembled WGS sequence"/>
</dbReference>
<dbReference type="Pfam" id="PF01551">
    <property type="entry name" value="Peptidase_M23"/>
    <property type="match status" value="1"/>
</dbReference>
<keyword evidence="3" id="KW-1185">Reference proteome</keyword>
<dbReference type="InterPro" id="IPR011055">
    <property type="entry name" value="Dup_hybrid_motif"/>
</dbReference>
<keyword evidence="2" id="KW-0378">Hydrolase</keyword>
<dbReference type="EMBL" id="JBHTJR010000042">
    <property type="protein sequence ID" value="MFD0992991.1"/>
    <property type="molecule type" value="Genomic_DNA"/>
</dbReference>
<feature type="domain" description="M23ase beta-sheet core" evidence="1">
    <location>
        <begin position="93"/>
        <end position="133"/>
    </location>
</feature>
<evidence type="ECO:0000259" key="1">
    <source>
        <dbReference type="Pfam" id="PF01551"/>
    </source>
</evidence>
<dbReference type="InterPro" id="IPR016047">
    <property type="entry name" value="M23ase_b-sheet_dom"/>
</dbReference>
<evidence type="ECO:0000313" key="3">
    <source>
        <dbReference type="Proteomes" id="UP001597062"/>
    </source>
</evidence>
<dbReference type="SUPFAM" id="SSF51261">
    <property type="entry name" value="Duplicated hybrid motif"/>
    <property type="match status" value="1"/>
</dbReference>
<dbReference type="CDD" id="cd12797">
    <property type="entry name" value="M23_peptidase"/>
    <property type="match status" value="1"/>
</dbReference>
<dbReference type="RefSeq" id="WP_386106812.1">
    <property type="nucleotide sequence ID" value="NZ_JBHTJR010000042.1"/>
</dbReference>
<dbReference type="GO" id="GO:0016787">
    <property type="term" value="F:hydrolase activity"/>
    <property type="evidence" value="ECO:0007669"/>
    <property type="project" value="UniProtKB-KW"/>
</dbReference>
<organism evidence="2 3">
    <name type="scientific">Tenacibaculum geojense</name>
    <dbReference type="NCBI Taxonomy" id="915352"/>
    <lineage>
        <taxon>Bacteria</taxon>
        <taxon>Pseudomonadati</taxon>
        <taxon>Bacteroidota</taxon>
        <taxon>Flavobacteriia</taxon>
        <taxon>Flavobacteriales</taxon>
        <taxon>Flavobacteriaceae</taxon>
        <taxon>Tenacibaculum</taxon>
    </lineage>
</organism>